<organism evidence="1 2">
    <name type="scientific">Bifidobacterium aquikefiri</name>
    <dbReference type="NCBI Taxonomy" id="1653207"/>
    <lineage>
        <taxon>Bacteria</taxon>
        <taxon>Bacillati</taxon>
        <taxon>Actinomycetota</taxon>
        <taxon>Actinomycetes</taxon>
        <taxon>Bifidobacteriales</taxon>
        <taxon>Bifidobacteriaceae</taxon>
        <taxon>Bifidobacterium</taxon>
    </lineage>
</organism>
<dbReference type="EMBL" id="MWXA01000005">
    <property type="protein sequence ID" value="OZG67261.1"/>
    <property type="molecule type" value="Genomic_DNA"/>
</dbReference>
<accession>A0A261G756</accession>
<name>A0A261G756_9BIFI</name>
<evidence type="ECO:0000313" key="1">
    <source>
        <dbReference type="EMBL" id="OZG67261.1"/>
    </source>
</evidence>
<reference evidence="1 2" key="1">
    <citation type="journal article" date="2017" name="BMC Genomics">
        <title>Comparative genomic and phylogenomic analyses of the Bifidobacteriaceae family.</title>
        <authorList>
            <person name="Lugli G.A."/>
            <person name="Milani C."/>
            <person name="Turroni F."/>
            <person name="Duranti S."/>
            <person name="Mancabelli L."/>
            <person name="Mangifesta M."/>
            <person name="Ferrario C."/>
            <person name="Modesto M."/>
            <person name="Mattarelli P."/>
            <person name="Jiri K."/>
            <person name="van Sinderen D."/>
            <person name="Ventura M."/>
        </authorList>
    </citation>
    <scope>NUCLEOTIDE SEQUENCE [LARGE SCALE GENOMIC DNA]</scope>
    <source>
        <strain evidence="1 2">LMG 28769</strain>
    </source>
</reference>
<keyword evidence="2" id="KW-1185">Reference proteome</keyword>
<comment type="caution">
    <text evidence="1">The sequence shown here is derived from an EMBL/GenBank/DDBJ whole genome shotgun (WGS) entry which is preliminary data.</text>
</comment>
<sequence>MKHYKIVRLARKGERWRPATMSDVIVERGEYVGDGRPVGPCGYEFEPLYWSRLKVHE</sequence>
<dbReference type="AlphaFoldDB" id="A0A261G756"/>
<dbReference type="GeneID" id="98296685"/>
<proteinExistence type="predicted"/>
<gene>
    <name evidence="1" type="ORF">BAQU_1334</name>
</gene>
<dbReference type="Proteomes" id="UP000216451">
    <property type="component" value="Unassembled WGS sequence"/>
</dbReference>
<evidence type="ECO:0000313" key="2">
    <source>
        <dbReference type="Proteomes" id="UP000216451"/>
    </source>
</evidence>
<dbReference type="RefSeq" id="WP_158215661.1">
    <property type="nucleotide sequence ID" value="NZ_JBDNSG010000007.1"/>
</dbReference>
<protein>
    <submittedName>
        <fullName evidence="1">Uncharacterized protein</fullName>
    </submittedName>
</protein>